<dbReference type="EMBL" id="JAXIOK010000016">
    <property type="protein sequence ID" value="KAK4753096.1"/>
    <property type="molecule type" value="Genomic_DNA"/>
</dbReference>
<gene>
    <name evidence="1" type="ORF">SAY87_021894</name>
</gene>
<protein>
    <submittedName>
        <fullName evidence="1">Uncharacterized protein</fullName>
    </submittedName>
</protein>
<name>A0AAN7JSB8_9MYRT</name>
<evidence type="ECO:0000313" key="2">
    <source>
        <dbReference type="Proteomes" id="UP001345219"/>
    </source>
</evidence>
<dbReference type="AlphaFoldDB" id="A0AAN7JSB8"/>
<comment type="caution">
    <text evidence="1">The sequence shown here is derived from an EMBL/GenBank/DDBJ whole genome shotgun (WGS) entry which is preliminary data.</text>
</comment>
<organism evidence="1 2">
    <name type="scientific">Trapa incisa</name>
    <dbReference type="NCBI Taxonomy" id="236973"/>
    <lineage>
        <taxon>Eukaryota</taxon>
        <taxon>Viridiplantae</taxon>
        <taxon>Streptophyta</taxon>
        <taxon>Embryophyta</taxon>
        <taxon>Tracheophyta</taxon>
        <taxon>Spermatophyta</taxon>
        <taxon>Magnoliopsida</taxon>
        <taxon>eudicotyledons</taxon>
        <taxon>Gunneridae</taxon>
        <taxon>Pentapetalae</taxon>
        <taxon>rosids</taxon>
        <taxon>malvids</taxon>
        <taxon>Myrtales</taxon>
        <taxon>Lythraceae</taxon>
        <taxon>Trapa</taxon>
    </lineage>
</organism>
<accession>A0AAN7JSB8</accession>
<dbReference type="Proteomes" id="UP001345219">
    <property type="component" value="Chromosome 16"/>
</dbReference>
<sequence length="230" mass="24650">MLKIGEEGWVVCRVFKKKYHRGFQPTEAAAGGAGNHLDDEVDDLTLPPADYHSQRTMMARGIKQVMHHHEILQSSSVPYNSCNPAYDGHLPQLFSPEAVIPNLNITSSNSINGSNNNDLLEGSHNLLRLTPSSNGSTISSMYGGPSDWSFLDKLLGSTSHPPQQHPALGNQGKVSAAAFSYPSSCSQGGVMDGASCTAAAAQPPPHHTLFPFQFQGCSSSSADLLFKFPK</sequence>
<keyword evidence="2" id="KW-1185">Reference proteome</keyword>
<proteinExistence type="predicted"/>
<evidence type="ECO:0000313" key="1">
    <source>
        <dbReference type="EMBL" id="KAK4753096.1"/>
    </source>
</evidence>
<reference evidence="1 2" key="1">
    <citation type="journal article" date="2023" name="Hortic Res">
        <title>Pangenome of water caltrop reveals structural variations and asymmetric subgenome divergence after allopolyploidization.</title>
        <authorList>
            <person name="Zhang X."/>
            <person name="Chen Y."/>
            <person name="Wang L."/>
            <person name="Yuan Y."/>
            <person name="Fang M."/>
            <person name="Shi L."/>
            <person name="Lu R."/>
            <person name="Comes H.P."/>
            <person name="Ma Y."/>
            <person name="Chen Y."/>
            <person name="Huang G."/>
            <person name="Zhou Y."/>
            <person name="Zheng Z."/>
            <person name="Qiu Y."/>
        </authorList>
    </citation>
    <scope>NUCLEOTIDE SEQUENCE [LARGE SCALE GENOMIC DNA]</scope>
    <source>
        <tissue evidence="1">Roots</tissue>
    </source>
</reference>